<dbReference type="InterPro" id="IPR009003">
    <property type="entry name" value="Peptidase_S1_PA"/>
</dbReference>
<gene>
    <name evidence="10" type="ORF">GCM10011369_04210</name>
</gene>
<name>A0A8J2XMP7_9GAMM</name>
<dbReference type="AlphaFoldDB" id="A0A8J2XMP7"/>
<evidence type="ECO:0000259" key="9">
    <source>
        <dbReference type="PROSITE" id="PS50240"/>
    </source>
</evidence>
<keyword evidence="5" id="KW-1015">Disulfide bond</keyword>
<dbReference type="InterPro" id="IPR050430">
    <property type="entry name" value="Peptidase_S1"/>
</dbReference>
<dbReference type="Pfam" id="PF00089">
    <property type="entry name" value="Trypsin"/>
    <property type="match status" value="1"/>
</dbReference>
<feature type="domain" description="Peptidase S1" evidence="9">
    <location>
        <begin position="39"/>
        <end position="276"/>
    </location>
</feature>
<dbReference type="PROSITE" id="PS00135">
    <property type="entry name" value="TRYPSIN_SER"/>
    <property type="match status" value="1"/>
</dbReference>
<sequence>MCKGDQKMNLSMTLKAACLSVCFSFGASAQQPLDTTTKIIGGEAADIGPYGWMASVQFIGNDGQFIDQSQHFCGGLQINDDWVLTAAHCLTSFGLAPADLAVAVGVEQLNAVNRSNLKRVEQFIVHPQYDEQSNDNDVALIKLLQSNPLAEYPELATAAETSGLVNGDDLLVLGWGDTEDEESPVNQLMQALVAYVAPQQCRNEFNRTGVSVTDNMLCAGGNNSADTCFGDSGGPLLNQDNHVFGITSWGIECAGRFPSGYARVASFLPWIDETTAGLVTTTPLYFGLLPIGQSTIQTVLITNQSTVTPIDIGSASVAGNSYSIITDDCSNQTLPAQQQCALEIEFEARSLNSTAGVINFATSREPIEIDLVADVAAEVNFGSEAVPSSLATFAFGQSQFEQQGAELLASLAAVAQDETDLLIQFAEAGQVSFDVSFSNDEGQSLWISELDGDVIAIFSSPNGNFDYQVSAGDTLLINYTVTEVGTATISEIEFEPEQQPPADVCCTNDVITPSGGGGGFGEFAIMALVGLLVARRYRIRR</sequence>
<keyword evidence="2 6" id="KW-0645">Protease</keyword>
<keyword evidence="8" id="KW-0732">Signal</keyword>
<evidence type="ECO:0000256" key="5">
    <source>
        <dbReference type="ARBA" id="ARBA00023157"/>
    </source>
</evidence>
<feature type="transmembrane region" description="Helical" evidence="7">
    <location>
        <begin position="515"/>
        <end position="534"/>
    </location>
</feature>
<dbReference type="InterPro" id="IPR043504">
    <property type="entry name" value="Peptidase_S1_PA_chymotrypsin"/>
</dbReference>
<evidence type="ECO:0000313" key="10">
    <source>
        <dbReference type="EMBL" id="GGA65842.1"/>
    </source>
</evidence>
<dbReference type="EMBL" id="BMDX01000002">
    <property type="protein sequence ID" value="GGA65842.1"/>
    <property type="molecule type" value="Genomic_DNA"/>
</dbReference>
<dbReference type="PROSITE" id="PS50240">
    <property type="entry name" value="TRYPSIN_DOM"/>
    <property type="match status" value="1"/>
</dbReference>
<dbReference type="GO" id="GO:0006508">
    <property type="term" value="P:proteolysis"/>
    <property type="evidence" value="ECO:0007669"/>
    <property type="project" value="UniProtKB-KW"/>
</dbReference>
<evidence type="ECO:0000256" key="4">
    <source>
        <dbReference type="ARBA" id="ARBA00022825"/>
    </source>
</evidence>
<dbReference type="InterPro" id="IPR001254">
    <property type="entry name" value="Trypsin_dom"/>
</dbReference>
<organism evidence="10 11">
    <name type="scientific">Neiella marina</name>
    <dbReference type="NCBI Taxonomy" id="508461"/>
    <lineage>
        <taxon>Bacteria</taxon>
        <taxon>Pseudomonadati</taxon>
        <taxon>Pseudomonadota</taxon>
        <taxon>Gammaproteobacteria</taxon>
        <taxon>Alteromonadales</taxon>
        <taxon>Echinimonadaceae</taxon>
        <taxon>Neiella</taxon>
    </lineage>
</organism>
<keyword evidence="7" id="KW-0812">Transmembrane</keyword>
<dbReference type="FunFam" id="2.40.10.10:FF:000068">
    <property type="entry name" value="transmembrane protease serine 2"/>
    <property type="match status" value="1"/>
</dbReference>
<dbReference type="CDD" id="cd00190">
    <property type="entry name" value="Tryp_SPc"/>
    <property type="match status" value="1"/>
</dbReference>
<dbReference type="SMART" id="SM00020">
    <property type="entry name" value="Tryp_SPc"/>
    <property type="match status" value="1"/>
</dbReference>
<keyword evidence="7" id="KW-1133">Transmembrane helix</keyword>
<dbReference type="PANTHER" id="PTHR24276">
    <property type="entry name" value="POLYSERASE-RELATED"/>
    <property type="match status" value="1"/>
</dbReference>
<dbReference type="PROSITE" id="PS00134">
    <property type="entry name" value="TRYPSIN_HIS"/>
    <property type="match status" value="1"/>
</dbReference>
<feature type="signal peptide" evidence="8">
    <location>
        <begin position="1"/>
        <end position="29"/>
    </location>
</feature>
<evidence type="ECO:0000313" key="11">
    <source>
        <dbReference type="Proteomes" id="UP000619743"/>
    </source>
</evidence>
<dbReference type="InterPro" id="IPR001314">
    <property type="entry name" value="Peptidase_S1A"/>
</dbReference>
<evidence type="ECO:0000256" key="7">
    <source>
        <dbReference type="SAM" id="Phobius"/>
    </source>
</evidence>
<proteinExistence type="inferred from homology"/>
<comment type="similarity">
    <text evidence="1">Belongs to the peptidase S1 family.</text>
</comment>
<feature type="chain" id="PRO_5035237503" description="Peptidase S1 domain-containing protein" evidence="8">
    <location>
        <begin position="30"/>
        <end position="541"/>
    </location>
</feature>
<dbReference type="Proteomes" id="UP000619743">
    <property type="component" value="Unassembled WGS sequence"/>
</dbReference>
<dbReference type="PRINTS" id="PR00722">
    <property type="entry name" value="CHYMOTRYPSIN"/>
</dbReference>
<evidence type="ECO:0000256" key="8">
    <source>
        <dbReference type="SAM" id="SignalP"/>
    </source>
</evidence>
<keyword evidence="7" id="KW-0472">Membrane</keyword>
<dbReference type="Gene3D" id="2.60.40.10">
    <property type="entry name" value="Immunoglobulins"/>
    <property type="match status" value="1"/>
</dbReference>
<keyword evidence="4 6" id="KW-0720">Serine protease</keyword>
<dbReference type="InterPro" id="IPR033116">
    <property type="entry name" value="TRYPSIN_SER"/>
</dbReference>
<dbReference type="InterPro" id="IPR018114">
    <property type="entry name" value="TRYPSIN_HIS"/>
</dbReference>
<keyword evidence="3 6" id="KW-0378">Hydrolase</keyword>
<dbReference type="FunFam" id="2.40.10.10:FF:000036">
    <property type="entry name" value="Trypsin beta"/>
    <property type="match status" value="1"/>
</dbReference>
<dbReference type="PANTHER" id="PTHR24276:SF91">
    <property type="entry name" value="AT26814P-RELATED"/>
    <property type="match status" value="1"/>
</dbReference>
<protein>
    <recommendedName>
        <fullName evidence="9">Peptidase S1 domain-containing protein</fullName>
    </recommendedName>
</protein>
<dbReference type="InterPro" id="IPR013783">
    <property type="entry name" value="Ig-like_fold"/>
</dbReference>
<evidence type="ECO:0000256" key="6">
    <source>
        <dbReference type="RuleBase" id="RU363034"/>
    </source>
</evidence>
<dbReference type="GO" id="GO:0004252">
    <property type="term" value="F:serine-type endopeptidase activity"/>
    <property type="evidence" value="ECO:0007669"/>
    <property type="project" value="InterPro"/>
</dbReference>
<evidence type="ECO:0000256" key="2">
    <source>
        <dbReference type="ARBA" id="ARBA00022670"/>
    </source>
</evidence>
<evidence type="ECO:0000256" key="3">
    <source>
        <dbReference type="ARBA" id="ARBA00022801"/>
    </source>
</evidence>
<comment type="caution">
    <text evidence="10">The sequence shown here is derived from an EMBL/GenBank/DDBJ whole genome shotgun (WGS) entry which is preliminary data.</text>
</comment>
<keyword evidence="11" id="KW-1185">Reference proteome</keyword>
<evidence type="ECO:0000256" key="1">
    <source>
        <dbReference type="ARBA" id="ARBA00007664"/>
    </source>
</evidence>
<reference evidence="11" key="1">
    <citation type="journal article" date="2019" name="Int. J. Syst. Evol. Microbiol.">
        <title>The Global Catalogue of Microorganisms (GCM) 10K type strain sequencing project: providing services to taxonomists for standard genome sequencing and annotation.</title>
        <authorList>
            <consortium name="The Broad Institute Genomics Platform"/>
            <consortium name="The Broad Institute Genome Sequencing Center for Infectious Disease"/>
            <person name="Wu L."/>
            <person name="Ma J."/>
        </authorList>
    </citation>
    <scope>NUCLEOTIDE SEQUENCE [LARGE SCALE GENOMIC DNA]</scope>
    <source>
        <strain evidence="11">CGMCC 1.10130</strain>
    </source>
</reference>
<dbReference type="SUPFAM" id="SSF50494">
    <property type="entry name" value="Trypsin-like serine proteases"/>
    <property type="match status" value="1"/>
</dbReference>
<accession>A0A8J2XMP7</accession>
<dbReference type="Gene3D" id="2.40.10.10">
    <property type="entry name" value="Trypsin-like serine proteases"/>
    <property type="match status" value="1"/>
</dbReference>